<gene>
    <name evidence="7" type="ORF">GMBLW1_15980</name>
</gene>
<dbReference type="SUPFAM" id="SSF53807">
    <property type="entry name" value="Helical backbone' metal receptor"/>
    <property type="match status" value="1"/>
</dbReference>
<evidence type="ECO:0000256" key="5">
    <source>
        <dbReference type="ARBA" id="ARBA00022729"/>
    </source>
</evidence>
<dbReference type="RefSeq" id="WP_162657544.1">
    <property type="nucleotide sequence ID" value="NZ_LR593887.1"/>
</dbReference>
<evidence type="ECO:0008006" key="9">
    <source>
        <dbReference type="Google" id="ProtNLM"/>
    </source>
</evidence>
<dbReference type="Pfam" id="PF01297">
    <property type="entry name" value="ZnuA"/>
    <property type="match status" value="1"/>
</dbReference>
<dbReference type="InterPro" id="IPR006127">
    <property type="entry name" value="ZnuA-like"/>
</dbReference>
<dbReference type="EMBL" id="LR586016">
    <property type="protein sequence ID" value="VIP02362.1"/>
    <property type="molecule type" value="Genomic_DNA"/>
</dbReference>
<evidence type="ECO:0000256" key="1">
    <source>
        <dbReference type="ARBA" id="ARBA00004196"/>
    </source>
</evidence>
<dbReference type="InterPro" id="IPR050492">
    <property type="entry name" value="Bact_metal-bind_prot9"/>
</dbReference>
<protein>
    <recommendedName>
        <fullName evidence="9">Manganese transporter</fullName>
    </recommendedName>
</protein>
<keyword evidence="8" id="KW-1185">Reference proteome</keyword>
<dbReference type="FunCoup" id="A0A6C2YN90">
    <property type="interactions" value="126"/>
</dbReference>
<evidence type="ECO:0000256" key="4">
    <source>
        <dbReference type="ARBA" id="ARBA00022723"/>
    </source>
</evidence>
<dbReference type="PANTHER" id="PTHR42953:SF1">
    <property type="entry name" value="METAL-BINDING PROTEIN HI_0362-RELATED"/>
    <property type="match status" value="1"/>
</dbReference>
<sequence>MDRRWLMSAMMMGVVASLLVVLGRAGNETAHAGYPTALAPSLVTPSGHQPLPLRPIRVVCTTAMVADLVRNVGGDHVEVQTLLGERVDPHTYKPVLSDLNRLQSAEMIFYSGLHLEGKMGRLLHKLESQRPTVAVAESLPHSRRLAEDDTGTTDDPHVWFDVAAWADCLPAVRDALTRYAPQHADEFAANASRYHADLLALDAEVRTAIATIPPERRVLITSHDAFRYFGRAYGIEVAGIQGLSTESEAGVHEINALVNRLVEQRIPAVFVETSISDRNMMALLEGCAAKGHAVRLGGRLYSDAMGHAGTTEGTYPGMIRANVQALVSALGGTDGTGLIQR</sequence>
<dbReference type="InterPro" id="IPR006128">
    <property type="entry name" value="Lipoprotein_PsaA-like"/>
</dbReference>
<keyword evidence="3 6" id="KW-0813">Transport</keyword>
<reference evidence="7" key="1">
    <citation type="submission" date="2019-04" db="EMBL/GenBank/DDBJ databases">
        <authorList>
            <consortium name="Science for Life Laboratories"/>
        </authorList>
    </citation>
    <scope>NUCLEOTIDE SEQUENCE</scope>
    <source>
        <strain evidence="7">MBLW1</strain>
    </source>
</reference>
<dbReference type="EMBL" id="LR593887">
    <property type="protein sequence ID" value="VTS01172.1"/>
    <property type="molecule type" value="Genomic_DNA"/>
</dbReference>
<evidence type="ECO:0000313" key="7">
    <source>
        <dbReference type="EMBL" id="VIP02362.1"/>
    </source>
</evidence>
<dbReference type="GO" id="GO:0030313">
    <property type="term" value="C:cell envelope"/>
    <property type="evidence" value="ECO:0007669"/>
    <property type="project" value="UniProtKB-SubCell"/>
</dbReference>
<dbReference type="AlphaFoldDB" id="A0A6C2YN90"/>
<keyword evidence="5" id="KW-0732">Signal</keyword>
<dbReference type="PANTHER" id="PTHR42953">
    <property type="entry name" value="HIGH-AFFINITY ZINC UPTAKE SYSTEM PROTEIN ZNUA-RELATED"/>
    <property type="match status" value="1"/>
</dbReference>
<proteinExistence type="inferred from homology"/>
<evidence type="ECO:0000256" key="3">
    <source>
        <dbReference type="ARBA" id="ARBA00022448"/>
    </source>
</evidence>
<dbReference type="GO" id="GO:0007155">
    <property type="term" value="P:cell adhesion"/>
    <property type="evidence" value="ECO:0007669"/>
    <property type="project" value="InterPro"/>
</dbReference>
<dbReference type="InterPro" id="IPR006129">
    <property type="entry name" value="AdhesinB"/>
</dbReference>
<dbReference type="KEGG" id="tim:GMBLW1_15980"/>
<evidence type="ECO:0000256" key="6">
    <source>
        <dbReference type="RuleBase" id="RU003512"/>
    </source>
</evidence>
<dbReference type="Proteomes" id="UP000464378">
    <property type="component" value="Chromosome"/>
</dbReference>
<dbReference type="GO" id="GO:0046872">
    <property type="term" value="F:metal ion binding"/>
    <property type="evidence" value="ECO:0007669"/>
    <property type="project" value="UniProtKB-KW"/>
</dbReference>
<dbReference type="Gene3D" id="3.40.50.1980">
    <property type="entry name" value="Nitrogenase molybdenum iron protein domain"/>
    <property type="match status" value="2"/>
</dbReference>
<dbReference type="GO" id="GO:0030001">
    <property type="term" value="P:metal ion transport"/>
    <property type="evidence" value="ECO:0007669"/>
    <property type="project" value="InterPro"/>
</dbReference>
<comment type="subcellular location">
    <subcellularLocation>
        <location evidence="1">Cell envelope</location>
    </subcellularLocation>
</comment>
<accession>A0A6C2YN90</accession>
<name>A0A6C2YN90_9BACT</name>
<comment type="similarity">
    <text evidence="2 6">Belongs to the bacterial solute-binding protein 9 family.</text>
</comment>
<dbReference type="PRINTS" id="PR00691">
    <property type="entry name" value="ADHESINB"/>
</dbReference>
<organism evidence="7">
    <name type="scientific">Tuwongella immobilis</name>
    <dbReference type="NCBI Taxonomy" id="692036"/>
    <lineage>
        <taxon>Bacteria</taxon>
        <taxon>Pseudomonadati</taxon>
        <taxon>Planctomycetota</taxon>
        <taxon>Planctomycetia</taxon>
        <taxon>Gemmatales</taxon>
        <taxon>Gemmataceae</taxon>
        <taxon>Tuwongella</taxon>
    </lineage>
</organism>
<dbReference type="PRINTS" id="PR00690">
    <property type="entry name" value="ADHESNFAMILY"/>
</dbReference>
<keyword evidence="4" id="KW-0479">Metal-binding</keyword>
<evidence type="ECO:0000256" key="2">
    <source>
        <dbReference type="ARBA" id="ARBA00011028"/>
    </source>
</evidence>
<dbReference type="InParanoid" id="A0A6C2YN90"/>
<evidence type="ECO:0000313" key="8">
    <source>
        <dbReference type="Proteomes" id="UP000464378"/>
    </source>
</evidence>